<dbReference type="GeneID" id="99656753"/>
<dbReference type="AlphaFoldDB" id="A0A1I4XM69"/>
<keyword evidence="2" id="KW-1133">Transmembrane helix</keyword>
<dbReference type="Gene3D" id="3.30.1360.200">
    <property type="match status" value="1"/>
</dbReference>
<keyword evidence="2" id="KW-0812">Transmembrane</keyword>
<organism evidence="4 5">
    <name type="scientific">Actinomadura madurae</name>
    <dbReference type="NCBI Taxonomy" id="1993"/>
    <lineage>
        <taxon>Bacteria</taxon>
        <taxon>Bacillati</taxon>
        <taxon>Actinomycetota</taxon>
        <taxon>Actinomycetes</taxon>
        <taxon>Streptosporangiales</taxon>
        <taxon>Thermomonosporaceae</taxon>
        <taxon>Actinomadura</taxon>
    </lineage>
</organism>
<dbReference type="Pfam" id="PF22599">
    <property type="entry name" value="SecDF_P1_head"/>
    <property type="match status" value="1"/>
</dbReference>
<evidence type="ECO:0000313" key="4">
    <source>
        <dbReference type="EMBL" id="SFN26379.1"/>
    </source>
</evidence>
<gene>
    <name evidence="4" type="ORF">SAMN04489713_101913</name>
</gene>
<proteinExistence type="predicted"/>
<sequence>MGHPPPFPHDTPPGAPPPPPPARGPGTALIVIGAVIAGFILLVAVVVGYLVATGGDGGEPTPAASSGPFDLRVPLTFALVEKESAPPCTGGAVTVTGARSCYTFGEDDLTVRRLEKVRAAAPDPAKGNPGWVVEITLTSADAPGFAELTRKAAEASASQLPARLMGMLVGGGLVSEPAQVTQAITGGEVQISGPAGTFDRAHAEGIVGRLTGR</sequence>
<dbReference type="RefSeq" id="WP_075019959.1">
    <property type="nucleotide sequence ID" value="NZ_CP083237.1"/>
</dbReference>
<feature type="domain" description="SecDF P1 head subdomain" evidence="3">
    <location>
        <begin position="115"/>
        <end position="194"/>
    </location>
</feature>
<evidence type="ECO:0000259" key="3">
    <source>
        <dbReference type="Pfam" id="PF22599"/>
    </source>
</evidence>
<dbReference type="EMBL" id="FOVH01000001">
    <property type="protein sequence ID" value="SFN26379.1"/>
    <property type="molecule type" value="Genomic_DNA"/>
</dbReference>
<keyword evidence="2" id="KW-0472">Membrane</keyword>
<dbReference type="Proteomes" id="UP000183413">
    <property type="component" value="Unassembled WGS sequence"/>
</dbReference>
<dbReference type="eggNOG" id="COG0342">
    <property type="taxonomic scope" value="Bacteria"/>
</dbReference>
<dbReference type="InParanoid" id="A0A1I4XM69"/>
<reference evidence="4 5" key="1">
    <citation type="submission" date="2016-10" db="EMBL/GenBank/DDBJ databases">
        <authorList>
            <person name="de Groot N.N."/>
        </authorList>
    </citation>
    <scope>NUCLEOTIDE SEQUENCE [LARGE SCALE GENOMIC DNA]</scope>
    <source>
        <strain evidence="4 5">DSM 43067</strain>
    </source>
</reference>
<dbReference type="STRING" id="1993.SAMN04489713_101913"/>
<evidence type="ECO:0000313" key="5">
    <source>
        <dbReference type="Proteomes" id="UP000183413"/>
    </source>
</evidence>
<feature type="region of interest" description="Disordered" evidence="1">
    <location>
        <begin position="1"/>
        <end position="22"/>
    </location>
</feature>
<feature type="transmembrane region" description="Helical" evidence="2">
    <location>
        <begin position="28"/>
        <end position="52"/>
    </location>
</feature>
<evidence type="ECO:0000256" key="1">
    <source>
        <dbReference type="SAM" id="MobiDB-lite"/>
    </source>
</evidence>
<dbReference type="OrthoDB" id="5189712at2"/>
<evidence type="ECO:0000256" key="2">
    <source>
        <dbReference type="SAM" id="Phobius"/>
    </source>
</evidence>
<keyword evidence="5" id="KW-1185">Reference proteome</keyword>
<dbReference type="InterPro" id="IPR054384">
    <property type="entry name" value="SecDF_P1_head"/>
</dbReference>
<accession>A0A1I4XM69</accession>
<protein>
    <recommendedName>
        <fullName evidence="3">SecDF P1 head subdomain domain-containing protein</fullName>
    </recommendedName>
</protein>
<name>A0A1I4XM69_9ACTN</name>